<gene>
    <name evidence="2" type="ORF">NG799_27580</name>
</gene>
<dbReference type="Proteomes" id="UP001525890">
    <property type="component" value="Unassembled WGS sequence"/>
</dbReference>
<dbReference type="RefSeq" id="WP_368009510.1">
    <property type="nucleotide sequence ID" value="NZ_JAMXFF010000072.1"/>
</dbReference>
<name>A0ABT2MZ92_9CYAN</name>
<sequence>MNKPAIAILGIGMIAVIGIAVVLVNPEDSNSVTPGQGSEIVQTEGTQDQSEAIAELPEAISEKVLDAVAEQTGEGRSQFEIVAAQRRSWPDGCLGLTEPGSFCTQIVVSGWEVTASNGEDTWVYRTDRDGSQVMLDTASSSAYELREP</sequence>
<keyword evidence="1" id="KW-0472">Membrane</keyword>
<organism evidence="2 3">
    <name type="scientific">Laspinema palackyanum D2a</name>
    <dbReference type="NCBI Taxonomy" id="2953684"/>
    <lineage>
        <taxon>Bacteria</taxon>
        <taxon>Bacillati</taxon>
        <taxon>Cyanobacteriota</taxon>
        <taxon>Cyanophyceae</taxon>
        <taxon>Oscillatoriophycideae</taxon>
        <taxon>Oscillatoriales</taxon>
        <taxon>Laspinemataceae</taxon>
        <taxon>Laspinema</taxon>
        <taxon>Laspinema palackyanum</taxon>
    </lineage>
</organism>
<evidence type="ECO:0000256" key="1">
    <source>
        <dbReference type="SAM" id="Phobius"/>
    </source>
</evidence>
<comment type="caution">
    <text evidence="2">The sequence shown here is derived from an EMBL/GenBank/DDBJ whole genome shotgun (WGS) entry which is preliminary data.</text>
</comment>
<accession>A0ABT2MZ92</accession>
<dbReference type="EMBL" id="JAMXFF010000072">
    <property type="protein sequence ID" value="MCT7970079.1"/>
    <property type="molecule type" value="Genomic_DNA"/>
</dbReference>
<keyword evidence="1" id="KW-0812">Transmembrane</keyword>
<reference evidence="2 3" key="1">
    <citation type="journal article" date="2022" name="Front. Microbiol.">
        <title>High genomic differentiation and limited gene flow indicate recent cryptic speciation within the genus Laspinema (cyanobacteria).</title>
        <authorList>
            <person name="Stanojkovic A."/>
            <person name="Skoupy S."/>
            <person name="Skaloud P."/>
            <person name="Dvorak P."/>
        </authorList>
    </citation>
    <scope>NUCLEOTIDE SEQUENCE [LARGE SCALE GENOMIC DNA]</scope>
    <source>
        <strain evidence="2 3">D2a</strain>
    </source>
</reference>
<feature type="transmembrane region" description="Helical" evidence="1">
    <location>
        <begin position="6"/>
        <end position="24"/>
    </location>
</feature>
<evidence type="ECO:0000313" key="3">
    <source>
        <dbReference type="Proteomes" id="UP001525890"/>
    </source>
</evidence>
<keyword evidence="1" id="KW-1133">Transmembrane helix</keyword>
<evidence type="ECO:0000313" key="2">
    <source>
        <dbReference type="EMBL" id="MCT7970079.1"/>
    </source>
</evidence>
<protein>
    <submittedName>
        <fullName evidence="2">Uncharacterized protein</fullName>
    </submittedName>
</protein>
<keyword evidence="3" id="KW-1185">Reference proteome</keyword>
<proteinExistence type="predicted"/>